<protein>
    <recommendedName>
        <fullName evidence="2">AAA+ ATPase domain-containing protein</fullName>
    </recommendedName>
</protein>
<evidence type="ECO:0000259" key="2">
    <source>
        <dbReference type="SMART" id="SM00382"/>
    </source>
</evidence>
<feature type="domain" description="AAA+ ATPase" evidence="2">
    <location>
        <begin position="662"/>
        <end position="787"/>
    </location>
</feature>
<feature type="compositionally biased region" description="Basic residues" evidence="1">
    <location>
        <begin position="42"/>
        <end position="58"/>
    </location>
</feature>
<feature type="compositionally biased region" description="Acidic residues" evidence="1">
    <location>
        <begin position="119"/>
        <end position="130"/>
    </location>
</feature>
<keyword evidence="4" id="KW-1185">Reference proteome</keyword>
<gene>
    <name evidence="3" type="ORF">AMS68_006591</name>
</gene>
<dbReference type="AlphaFoldDB" id="A0A6H0Y240"/>
<dbReference type="InterPro" id="IPR054289">
    <property type="entry name" value="DUF7025"/>
</dbReference>
<accession>A0A6H0Y240</accession>
<dbReference type="InterPro" id="IPR003593">
    <property type="entry name" value="AAA+_ATPase"/>
</dbReference>
<dbReference type="GO" id="GO:0016887">
    <property type="term" value="F:ATP hydrolysis activity"/>
    <property type="evidence" value="ECO:0007669"/>
    <property type="project" value="InterPro"/>
</dbReference>
<dbReference type="Gene3D" id="3.40.50.300">
    <property type="entry name" value="P-loop containing nucleotide triphosphate hydrolases"/>
    <property type="match status" value="1"/>
</dbReference>
<evidence type="ECO:0000313" key="3">
    <source>
        <dbReference type="EMBL" id="QIX01074.1"/>
    </source>
</evidence>
<feature type="compositionally biased region" description="Basic residues" evidence="1">
    <location>
        <begin position="155"/>
        <end position="178"/>
    </location>
</feature>
<name>A0A6H0Y240_9PEZI</name>
<feature type="compositionally biased region" description="Basic residues" evidence="1">
    <location>
        <begin position="71"/>
        <end position="90"/>
    </location>
</feature>
<dbReference type="OrthoDB" id="10042665at2759"/>
<dbReference type="PANTHER" id="PTHR46411:SF1">
    <property type="entry name" value="FAMILY ATPASE, PUTATIVE (AFU_ORTHOLOGUE AFUA_7G05752)-RELATED"/>
    <property type="match status" value="1"/>
</dbReference>
<evidence type="ECO:0000256" key="1">
    <source>
        <dbReference type="SAM" id="MobiDB-lite"/>
    </source>
</evidence>
<dbReference type="InterPro" id="IPR027417">
    <property type="entry name" value="P-loop_NTPase"/>
</dbReference>
<dbReference type="SMART" id="SM00382">
    <property type="entry name" value="AAA"/>
    <property type="match status" value="1"/>
</dbReference>
<feature type="region of interest" description="Disordered" evidence="1">
    <location>
        <begin position="505"/>
        <end position="533"/>
    </location>
</feature>
<reference evidence="3 4" key="1">
    <citation type="journal article" date="2016" name="Sci. Rep.">
        <title>Peltaster fructicola genome reveals evolution from an invasive phytopathogen to an ectophytic parasite.</title>
        <authorList>
            <person name="Xu C."/>
            <person name="Chen H."/>
            <person name="Gleason M.L."/>
            <person name="Xu J.R."/>
            <person name="Liu H."/>
            <person name="Zhang R."/>
            <person name="Sun G."/>
        </authorList>
    </citation>
    <scope>NUCLEOTIDE SEQUENCE [LARGE SCALE GENOMIC DNA]</scope>
    <source>
        <strain evidence="3 4">LNHT1506</strain>
    </source>
</reference>
<dbReference type="Pfam" id="PF22942">
    <property type="entry name" value="DUF7025"/>
    <property type="match status" value="1"/>
</dbReference>
<dbReference type="Pfam" id="PF00004">
    <property type="entry name" value="AAA"/>
    <property type="match status" value="1"/>
</dbReference>
<dbReference type="SUPFAM" id="SSF52540">
    <property type="entry name" value="P-loop containing nucleoside triphosphate hydrolases"/>
    <property type="match status" value="1"/>
</dbReference>
<proteinExistence type="predicted"/>
<dbReference type="Proteomes" id="UP000503462">
    <property type="component" value="Chromosome 4"/>
</dbReference>
<sequence length="884" mass="100888">MDDKAEQSTVDREHSEELKQQEPEPSPPDAQEVAAQLVKNAKTYRRNKHKKDKKRTKSGAKDPKDGSKVSQKSKRSKRSSKKNHRRKSKRHGGDDSDSEESESESEPEQRRRKRRSDTSEADLEEPEDDISLGSIREQVNALNAALEARSNTKVKIAKTRRRDHSSTRRSGKSRRRSSKQSDAPGYKRVDQLWDSNIHNYKLKESAEDDDSEFAEFAFLVRRRFDWENKYIGTVVDIKSKDLRAALATIMKDCKSVSLETEEPCIDPNLLFLYVEEIRTYYKKMLKAKIKKEKNKKKKVVKKLEVQRSLCKTLVKYIDKDYAEIKKSLYPLLEAGNITFDLVWALFHPNDIAITSTYGVWDEPRCFKVEYANKFNSLARGEYYCIEGKYMEYDGKSFGYGDFEAEIDSFKGPRKINSLAAYPLKYHKDPDSVKKQIVERGKRFVASEGMNYKFHKGLAFMKKKKQILKININGRVMVDPATFRRICPNYQVSVIKAKDADDLFDDFDSDEDDDRSRDSSDSEGRAGKGDTLRHKASDNDEARVMYKWVEDEEGGYHKVGVEVDENGDPLRNQRVEQLDGAGMLSFTEDDLLLTTSVVLGFAFSEKLWLEFTLSGVRDIEYNEKAFESLVLPPNQKSIVRALVESHKFNAAKTIDDVVQGKGKGLVAVLHGPPGTGKTLTAEGISELLKCPLYMVSAGELGTDPARLELELQKILDIAHSWGAVLLLDEADVFLEKRENHDIHRNALVSIFLRLLEYFQGILFLTTNRVETFDDAFQSRIHVALRYGELTVKAKKAVWVMFIELCRKSEGAKVAEFAESDLDALSRRQLNGRQIKNAVRTAQALALNEKETLGLGHIKRVLEVQETFDRDLKGGTGYIDAMRSYT</sequence>
<feature type="compositionally biased region" description="Acidic residues" evidence="1">
    <location>
        <begin position="95"/>
        <end position="106"/>
    </location>
</feature>
<dbReference type="GO" id="GO:0005524">
    <property type="term" value="F:ATP binding"/>
    <property type="evidence" value="ECO:0007669"/>
    <property type="project" value="InterPro"/>
</dbReference>
<dbReference type="CDD" id="cd19481">
    <property type="entry name" value="RecA-like_protease"/>
    <property type="match status" value="1"/>
</dbReference>
<feature type="region of interest" description="Disordered" evidence="1">
    <location>
        <begin position="1"/>
        <end position="135"/>
    </location>
</feature>
<dbReference type="InterPro" id="IPR003959">
    <property type="entry name" value="ATPase_AAA_core"/>
</dbReference>
<evidence type="ECO:0000313" key="4">
    <source>
        <dbReference type="Proteomes" id="UP000503462"/>
    </source>
</evidence>
<feature type="compositionally biased region" description="Basic and acidic residues" evidence="1">
    <location>
        <begin position="1"/>
        <end position="22"/>
    </location>
</feature>
<feature type="compositionally biased region" description="Basic and acidic residues" evidence="1">
    <location>
        <begin position="513"/>
        <end position="533"/>
    </location>
</feature>
<feature type="region of interest" description="Disordered" evidence="1">
    <location>
        <begin position="151"/>
        <end position="188"/>
    </location>
</feature>
<organism evidence="3 4">
    <name type="scientific">Peltaster fructicola</name>
    <dbReference type="NCBI Taxonomy" id="286661"/>
    <lineage>
        <taxon>Eukaryota</taxon>
        <taxon>Fungi</taxon>
        <taxon>Dikarya</taxon>
        <taxon>Ascomycota</taxon>
        <taxon>Pezizomycotina</taxon>
        <taxon>Dothideomycetes</taxon>
        <taxon>Dothideomycetes incertae sedis</taxon>
        <taxon>Peltaster</taxon>
    </lineage>
</organism>
<dbReference type="PANTHER" id="PTHR46411">
    <property type="entry name" value="FAMILY ATPASE, PUTATIVE-RELATED"/>
    <property type="match status" value="1"/>
</dbReference>
<dbReference type="EMBL" id="CP051142">
    <property type="protein sequence ID" value="QIX01074.1"/>
    <property type="molecule type" value="Genomic_DNA"/>
</dbReference>